<sequence length="159" mass="16273">MAVRLSPVRWALVLLVVGLAGVAAAVVLWGPGDARGEVPSVEATVVAPASCGGVDAYDRVELRIGDQTRTAKLDGCGHRQDEVIAVVAPADTSGDFTVQVAESAPAAVSFKIRLAAMLTCLSGLAGGLYAHLLGRRSQATASADAAKELQDVVTPEVKP</sequence>
<evidence type="ECO:0000313" key="2">
    <source>
        <dbReference type="Proteomes" id="UP000282084"/>
    </source>
</evidence>
<dbReference type="AlphaFoldDB" id="A0A495VTL4"/>
<keyword evidence="2" id="KW-1185">Reference proteome</keyword>
<gene>
    <name evidence="1" type="ORF">C8E97_1229</name>
</gene>
<protein>
    <submittedName>
        <fullName evidence="1">Uncharacterized protein</fullName>
    </submittedName>
</protein>
<accession>A0A495VTL4</accession>
<dbReference type="EMBL" id="RBXO01000001">
    <property type="protein sequence ID" value="RKT52706.1"/>
    <property type="molecule type" value="Genomic_DNA"/>
</dbReference>
<organism evidence="1 2">
    <name type="scientific">Saccharothrix australiensis</name>
    <dbReference type="NCBI Taxonomy" id="2072"/>
    <lineage>
        <taxon>Bacteria</taxon>
        <taxon>Bacillati</taxon>
        <taxon>Actinomycetota</taxon>
        <taxon>Actinomycetes</taxon>
        <taxon>Pseudonocardiales</taxon>
        <taxon>Pseudonocardiaceae</taxon>
        <taxon>Saccharothrix</taxon>
    </lineage>
</organism>
<dbReference type="RefSeq" id="WP_121002454.1">
    <property type="nucleotide sequence ID" value="NZ_RBXO01000001.1"/>
</dbReference>
<name>A0A495VTL4_9PSEU</name>
<evidence type="ECO:0000313" key="1">
    <source>
        <dbReference type="EMBL" id="RKT52706.1"/>
    </source>
</evidence>
<comment type="caution">
    <text evidence="1">The sequence shown here is derived from an EMBL/GenBank/DDBJ whole genome shotgun (WGS) entry which is preliminary data.</text>
</comment>
<dbReference type="Proteomes" id="UP000282084">
    <property type="component" value="Unassembled WGS sequence"/>
</dbReference>
<reference evidence="1 2" key="1">
    <citation type="submission" date="2018-10" db="EMBL/GenBank/DDBJ databases">
        <title>Sequencing the genomes of 1000 actinobacteria strains.</title>
        <authorList>
            <person name="Klenk H.-P."/>
        </authorList>
    </citation>
    <scope>NUCLEOTIDE SEQUENCE [LARGE SCALE GENOMIC DNA]</scope>
    <source>
        <strain evidence="1 2">DSM 43800</strain>
    </source>
</reference>
<proteinExistence type="predicted"/>
<dbReference type="OrthoDB" id="5189203at2"/>